<organism evidence="2 4">
    <name type="scientific">Alkalihalobacillus alcalophilus ATCC 27647 = CGMCC 1.3604</name>
    <dbReference type="NCBI Taxonomy" id="1218173"/>
    <lineage>
        <taxon>Bacteria</taxon>
        <taxon>Bacillati</taxon>
        <taxon>Bacillota</taxon>
        <taxon>Bacilli</taxon>
        <taxon>Bacillales</taxon>
        <taxon>Bacillaceae</taxon>
        <taxon>Alkalihalobacillus</taxon>
    </lineage>
</organism>
<evidence type="ECO:0000313" key="4">
    <source>
        <dbReference type="Proteomes" id="UP000002754"/>
    </source>
</evidence>
<protein>
    <submittedName>
        <fullName evidence="2">Uncharacterized protein</fullName>
    </submittedName>
</protein>
<evidence type="ECO:0000313" key="2">
    <source>
        <dbReference type="EMBL" id="KGA97990.1"/>
    </source>
</evidence>
<dbReference type="OrthoDB" id="2665022at2"/>
<reference evidence="3 5" key="2">
    <citation type="submission" date="2014-01" db="EMBL/GenBank/DDBJ databases">
        <title>Draft genome sequencing of Bacillus alcalophilus CGMCC 1.3604.</title>
        <authorList>
            <person name="Yang J."/>
            <person name="Diao L."/>
            <person name="Yang S."/>
        </authorList>
    </citation>
    <scope>NUCLEOTIDE SEQUENCE [LARGE SCALE GENOMIC DNA]</scope>
    <source>
        <strain evidence="3 5">CGMCC 1.3604</strain>
    </source>
</reference>
<sequence length="108" mass="12765">MTDEKKRLRKQMDHEMASIRFTSYQAVTIRTHPKSWKNRWTSFMNKEIEISLVMVMAVAIVFVGTIFAQGLFYEQESFENIEGSSFQKIGENYYTKEQLERIGLLNEN</sequence>
<comment type="caution">
    <text evidence="2">The sequence shown here is derived from an EMBL/GenBank/DDBJ whole genome shotgun (WGS) entry which is preliminary data.</text>
</comment>
<evidence type="ECO:0000313" key="3">
    <source>
        <dbReference type="EMBL" id="THG90437.1"/>
    </source>
</evidence>
<keyword evidence="1" id="KW-0812">Transmembrane</keyword>
<dbReference type="EMBL" id="JALP01000152">
    <property type="protein sequence ID" value="THG90437.1"/>
    <property type="molecule type" value="Genomic_DNA"/>
</dbReference>
<dbReference type="STRING" id="1218173.BALCAV_0206835"/>
<keyword evidence="1" id="KW-0472">Membrane</keyword>
<keyword evidence="1" id="KW-1133">Transmembrane helix</keyword>
<reference evidence="2 4" key="1">
    <citation type="journal article" date="2014" name="Genome Announc.">
        <title>Draft Genome Sequence of Bacillus alcalophilus AV1934, a Classic Alkaliphile Isolated from Human Feces in 1934.</title>
        <authorList>
            <person name="Attie O."/>
            <person name="Jayaprakash A."/>
            <person name="Shah H."/>
            <person name="Paulsen I.T."/>
            <person name="Morino M."/>
            <person name="Takahashi Y."/>
            <person name="Narumi I."/>
            <person name="Sachidanandam R."/>
            <person name="Satoh K."/>
            <person name="Ito M."/>
            <person name="Krulwich T.A."/>
        </authorList>
    </citation>
    <scope>NUCLEOTIDE SEQUENCE [LARGE SCALE GENOMIC DNA]</scope>
    <source>
        <strain evidence="2 4">AV1934</strain>
    </source>
</reference>
<dbReference type="EMBL" id="ALPT02000017">
    <property type="protein sequence ID" value="KGA97990.1"/>
    <property type="molecule type" value="Genomic_DNA"/>
</dbReference>
<gene>
    <name evidence="3" type="ORF">AJ85_10715</name>
    <name evidence="2" type="ORF">BALCAV_0206835</name>
</gene>
<accession>A0A094XGS5</accession>
<feature type="transmembrane region" description="Helical" evidence="1">
    <location>
        <begin position="50"/>
        <end position="72"/>
    </location>
</feature>
<name>A0A094XGS5_ALKAL</name>
<dbReference type="AlphaFoldDB" id="A0A094XGS5"/>
<evidence type="ECO:0000256" key="1">
    <source>
        <dbReference type="SAM" id="Phobius"/>
    </source>
</evidence>
<dbReference type="Proteomes" id="UP000002754">
    <property type="component" value="Unassembled WGS sequence"/>
</dbReference>
<proteinExistence type="predicted"/>
<keyword evidence="4" id="KW-1185">Reference proteome</keyword>
<evidence type="ECO:0000313" key="5">
    <source>
        <dbReference type="Proteomes" id="UP000297014"/>
    </source>
</evidence>
<dbReference type="Proteomes" id="UP000297014">
    <property type="component" value="Unassembled WGS sequence"/>
</dbReference>
<dbReference type="RefSeq" id="WP_003322809.1">
    <property type="nucleotide sequence ID" value="NZ_ALPT02000017.1"/>
</dbReference>